<dbReference type="EMBL" id="VUMD01000022">
    <property type="protein sequence ID" value="MSS38344.1"/>
    <property type="molecule type" value="Genomic_DNA"/>
</dbReference>
<keyword evidence="2" id="KW-1185">Reference proteome</keyword>
<evidence type="ECO:0000313" key="1">
    <source>
        <dbReference type="EMBL" id="MSS38344.1"/>
    </source>
</evidence>
<comment type="caution">
    <text evidence="1">The sequence shown here is derived from an EMBL/GenBank/DDBJ whole genome shotgun (WGS) entry which is preliminary data.</text>
</comment>
<protein>
    <submittedName>
        <fullName evidence="1">Uncharacterized protein</fullName>
    </submittedName>
</protein>
<dbReference type="RefSeq" id="WP_154473774.1">
    <property type="nucleotide sequence ID" value="NZ_VUMD01000022.1"/>
</dbReference>
<sequence>MYSSTIDRCKIATEAATQFSVRDKSTGMVYKYGDNAFMDMCIANCVYVDRNSDIVEDPDDYFGFNRSNWELIIS</sequence>
<name>A0A7X2NNV7_9CLOT</name>
<organism evidence="1 2">
    <name type="scientific">Clostridium porci</name>
    <dbReference type="NCBI Taxonomy" id="2605778"/>
    <lineage>
        <taxon>Bacteria</taxon>
        <taxon>Bacillati</taxon>
        <taxon>Bacillota</taxon>
        <taxon>Clostridia</taxon>
        <taxon>Eubacteriales</taxon>
        <taxon>Clostridiaceae</taxon>
        <taxon>Clostridium</taxon>
    </lineage>
</organism>
<accession>A0A7X2NNV7</accession>
<dbReference type="AlphaFoldDB" id="A0A7X2NNV7"/>
<reference evidence="1 2" key="1">
    <citation type="submission" date="2019-08" db="EMBL/GenBank/DDBJ databases">
        <title>In-depth cultivation of the pig gut microbiome towards novel bacterial diversity and tailored functional studies.</title>
        <authorList>
            <person name="Wylensek D."/>
            <person name="Hitch T.C.A."/>
            <person name="Clavel T."/>
        </authorList>
    </citation>
    <scope>NUCLEOTIDE SEQUENCE [LARGE SCALE GENOMIC DNA]</scope>
    <source>
        <strain evidence="1 2">WCA-389-WT-23D1</strain>
    </source>
</reference>
<gene>
    <name evidence="1" type="ORF">FYJ39_17845</name>
</gene>
<dbReference type="Proteomes" id="UP000429958">
    <property type="component" value="Unassembled WGS sequence"/>
</dbReference>
<proteinExistence type="predicted"/>
<evidence type="ECO:0000313" key="2">
    <source>
        <dbReference type="Proteomes" id="UP000429958"/>
    </source>
</evidence>